<evidence type="ECO:0000256" key="1">
    <source>
        <dbReference type="ARBA" id="ARBA00004651"/>
    </source>
</evidence>
<feature type="binding site" evidence="8">
    <location>
        <position position="372"/>
    </location>
    <ligand>
        <name>Mn(2+)</name>
        <dbReference type="ChEBI" id="CHEBI:29035"/>
    </ligand>
</feature>
<dbReference type="InterPro" id="IPR017850">
    <property type="entry name" value="Alkaline_phosphatase_core_sf"/>
</dbReference>
<feature type="binding site" evidence="8">
    <location>
        <position position="332"/>
    </location>
    <ligand>
        <name>Mn(2+)</name>
        <dbReference type="ChEBI" id="CHEBI:29035"/>
    </ligand>
</feature>
<protein>
    <submittedName>
        <fullName evidence="11">Sulfatase</fullName>
    </submittedName>
</protein>
<evidence type="ECO:0000313" key="11">
    <source>
        <dbReference type="EMBL" id="ASF43711.1"/>
    </source>
</evidence>
<dbReference type="PANTHER" id="PTHR47371">
    <property type="entry name" value="LIPOTEICHOIC ACID SYNTHASE"/>
    <property type="match status" value="1"/>
</dbReference>
<dbReference type="GO" id="GO:0046872">
    <property type="term" value="F:metal ion binding"/>
    <property type="evidence" value="ECO:0007669"/>
    <property type="project" value="UniProtKB-KW"/>
</dbReference>
<dbReference type="PANTHER" id="PTHR47371:SF3">
    <property type="entry name" value="PHOSPHOGLYCEROL TRANSFERASE I"/>
    <property type="match status" value="1"/>
</dbReference>
<evidence type="ECO:0000256" key="5">
    <source>
        <dbReference type="ARBA" id="ARBA00023136"/>
    </source>
</evidence>
<evidence type="ECO:0000256" key="2">
    <source>
        <dbReference type="ARBA" id="ARBA00022475"/>
    </source>
</evidence>
<dbReference type="SUPFAM" id="SSF53649">
    <property type="entry name" value="Alkaline phosphatase-like"/>
    <property type="match status" value="1"/>
</dbReference>
<dbReference type="Gene3D" id="3.40.720.10">
    <property type="entry name" value="Alkaline Phosphatase, subunit A"/>
    <property type="match status" value="1"/>
</dbReference>
<gene>
    <name evidence="11" type="ORF">CBG49_11830</name>
</gene>
<feature type="domain" description="Sulfatase N-terminal" evidence="10">
    <location>
        <begin position="325"/>
        <end position="593"/>
    </location>
</feature>
<comment type="subcellular location">
    <subcellularLocation>
        <location evidence="1">Cell membrane</location>
        <topology evidence="1">Multi-pass membrane protein</topology>
    </subcellularLocation>
</comment>
<dbReference type="CDD" id="cd16015">
    <property type="entry name" value="LTA_synthase"/>
    <property type="match status" value="1"/>
</dbReference>
<evidence type="ECO:0000313" key="12">
    <source>
        <dbReference type="Proteomes" id="UP000197007"/>
    </source>
</evidence>
<feature type="transmembrane region" description="Helical" evidence="9">
    <location>
        <begin position="198"/>
        <end position="218"/>
    </location>
</feature>
<keyword evidence="7" id="KW-0479">Metal-binding</keyword>
<feature type="transmembrane region" description="Helical" evidence="9">
    <location>
        <begin position="230"/>
        <end position="251"/>
    </location>
</feature>
<feature type="transmembrane region" description="Helical" evidence="9">
    <location>
        <begin position="12"/>
        <end position="35"/>
    </location>
</feature>
<evidence type="ECO:0000259" key="10">
    <source>
        <dbReference type="Pfam" id="PF00884"/>
    </source>
</evidence>
<evidence type="ECO:0000256" key="7">
    <source>
        <dbReference type="PIRSR" id="PIRSR005091-2"/>
    </source>
</evidence>
<feature type="binding site" evidence="7">
    <location>
        <position position="490"/>
    </location>
    <ligand>
        <name>substrate</name>
    </ligand>
</feature>
<evidence type="ECO:0000256" key="8">
    <source>
        <dbReference type="PIRSR" id="PIRSR005091-3"/>
    </source>
</evidence>
<feature type="transmembrane region" description="Helical" evidence="9">
    <location>
        <begin position="47"/>
        <end position="70"/>
    </location>
</feature>
<keyword evidence="7" id="KW-0464">Manganese</keyword>
<dbReference type="Pfam" id="PF00884">
    <property type="entry name" value="Sulfatase"/>
    <property type="match status" value="1"/>
</dbReference>
<dbReference type="RefSeq" id="WP_088594631.1">
    <property type="nucleotide sequence ID" value="NZ_CP022022.1"/>
</dbReference>
<dbReference type="AlphaFoldDB" id="A0A1Z4BQX6"/>
<feature type="active site" evidence="6">
    <location>
        <position position="372"/>
    </location>
</feature>
<keyword evidence="5 9" id="KW-0472">Membrane</keyword>
<dbReference type="EMBL" id="CP022022">
    <property type="protein sequence ID" value="ASF43711.1"/>
    <property type="molecule type" value="Genomic_DNA"/>
</dbReference>
<evidence type="ECO:0000256" key="3">
    <source>
        <dbReference type="ARBA" id="ARBA00022692"/>
    </source>
</evidence>
<feature type="binding site" evidence="8">
    <location>
        <position position="543"/>
    </location>
    <ligand>
        <name>Mn(2+)</name>
        <dbReference type="ChEBI" id="CHEBI:29035"/>
    </ligand>
</feature>
<proteinExistence type="predicted"/>
<name>A0A1Z4BQX6_9FLAO</name>
<evidence type="ECO:0000256" key="4">
    <source>
        <dbReference type="ARBA" id="ARBA00022989"/>
    </source>
</evidence>
<dbReference type="GO" id="GO:0005886">
    <property type="term" value="C:plasma membrane"/>
    <property type="evidence" value="ECO:0007669"/>
    <property type="project" value="UniProtKB-SubCell"/>
</dbReference>
<dbReference type="PIRSF" id="PIRSF005091">
    <property type="entry name" value="Mmb_sulf_HI1246"/>
    <property type="match status" value="1"/>
</dbReference>
<feature type="transmembrane region" description="Helical" evidence="9">
    <location>
        <begin position="144"/>
        <end position="167"/>
    </location>
</feature>
<keyword evidence="4 9" id="KW-1133">Transmembrane helix</keyword>
<evidence type="ECO:0000256" key="6">
    <source>
        <dbReference type="PIRSR" id="PIRSR005091-1"/>
    </source>
</evidence>
<keyword evidence="2" id="KW-1003">Cell membrane</keyword>
<accession>A0A1Z4BQX6</accession>
<keyword evidence="12" id="KW-1185">Reference proteome</keyword>
<feature type="transmembrane region" description="Helical" evidence="9">
    <location>
        <begin position="82"/>
        <end position="99"/>
    </location>
</feature>
<dbReference type="Gene3D" id="3.30.1120.80">
    <property type="match status" value="1"/>
</dbReference>
<sequence length="696" mass="79546">MKSVLERIKPFTYIAALYLIVSFVMRIVFMLHPITATTFSVWSVFKMLFIGLLSDAFVIVLASSILMLYFLFIANVKYKKPYGGIILGAFILILLYIQFYPNNIFAQYGGVIPEIALAFFGFKTLCFALLLFLPKYRAQLRNALYFITLAIYVFAIVMNAVSEYFFWNEFGIRYNFIAVDYLIYTNEVIGNIMESYPIVPLFSGVFVVVLAITIYLFIKTKSVLKTIPTLLEKTALFIVYLLLALVGMWSLPRLDTISAENTFAQEIQSNGVYKFYYAFTHSELDFFQFYPTLPEKEAESIVLKQLNAPALERKIVGDTTEVHHNVLLISVESLSAEYLTMYGNTDNRTPFLDSLANNSLFFTNLYATGNRTVRGLEALTLCIPPTPGESVVKRKDNKDKFTTGSVFKSKGYDVKYLYGGDSYFDNMKDFFTGNGYDIVDSKNFAPEEVTFSNIWGVCDEDMANKAIKVMNEQAKSGKPFFNHWMTVSNHRPFTYPEGKIDIPPTEKRRAGGVKYTDYALKRFFEMAKQQKWYKNTIFVIVADHCASSAGSTELPLDGYRIPCFIVADFITPKKVDTMISQIDVMPTVFGLLNFNYTSKFIGQDVLKEGYQPRAYIATYQDLGYLTPDKLTIISPLRKTTQYSLRKEAEQPSQEYPLFYEQIKENNVNKEQADACIGTYQATAEWLKNKQFNAVKK</sequence>
<feature type="transmembrane region" description="Helical" evidence="9">
    <location>
        <begin position="111"/>
        <end position="132"/>
    </location>
</feature>
<organism evidence="11 12">
    <name type="scientific">Capnocytophaga endodontalis</name>
    <dbReference type="NCBI Taxonomy" id="2708117"/>
    <lineage>
        <taxon>Bacteria</taxon>
        <taxon>Pseudomonadati</taxon>
        <taxon>Bacteroidota</taxon>
        <taxon>Flavobacteriia</taxon>
        <taxon>Flavobacteriales</taxon>
        <taxon>Flavobacteriaceae</taxon>
        <taxon>Capnocytophaga</taxon>
    </lineage>
</organism>
<dbReference type="KEGG" id="capn:CBG49_11830"/>
<dbReference type="InterPro" id="IPR012160">
    <property type="entry name" value="LtaS-like"/>
</dbReference>
<reference evidence="12" key="1">
    <citation type="submission" date="2017-06" db="EMBL/GenBank/DDBJ databases">
        <title>Complete genome sequence of Capnocytophaga sp. KCOM 1579 (=ChDC OS43) isolated from a human refractory periapical abscess lesion.</title>
        <authorList>
            <person name="Kook J.-K."/>
            <person name="Park S.-N."/>
            <person name="Lim Y.K."/>
            <person name="Roh H."/>
        </authorList>
    </citation>
    <scope>NUCLEOTIDE SEQUENCE [LARGE SCALE GENOMIC DNA]</scope>
    <source>
        <strain evidence="12">ChDC OS43</strain>
    </source>
</reference>
<dbReference type="InterPro" id="IPR050448">
    <property type="entry name" value="OpgB/LTA_synthase_biosynth"/>
</dbReference>
<keyword evidence="3 9" id="KW-0812">Transmembrane</keyword>
<evidence type="ECO:0000256" key="9">
    <source>
        <dbReference type="SAM" id="Phobius"/>
    </source>
</evidence>
<feature type="binding site" evidence="8">
    <location>
        <position position="544"/>
    </location>
    <ligand>
        <name>Mn(2+)</name>
        <dbReference type="ChEBI" id="CHEBI:29035"/>
    </ligand>
</feature>
<dbReference type="Proteomes" id="UP000197007">
    <property type="component" value="Chromosome"/>
</dbReference>
<dbReference type="InterPro" id="IPR000917">
    <property type="entry name" value="Sulfatase_N"/>
</dbReference>